<reference evidence="1" key="1">
    <citation type="submission" date="2022-02" db="EMBL/GenBank/DDBJ databases">
        <title>Plant Genome Project.</title>
        <authorList>
            <person name="Zhang R.-G."/>
        </authorList>
    </citation>
    <scope>NUCLEOTIDE SEQUENCE</scope>
    <source>
        <strain evidence="1">AT1</strain>
    </source>
</reference>
<dbReference type="Proteomes" id="UP001062846">
    <property type="component" value="Chromosome 5"/>
</dbReference>
<sequence>MTMCREYNYFYADAESGEQQLGLPGRVFLHKFPECAPSVKHYSLKEYPQLDLALRCKIKGSWALPVFERSCETCVGVLELVFIINQPNSASYFKSFMDHLYDIFQEFDLQCSNGYKHYEMQYRDENKALTAAIQELKMVLRSVCKVHELPLAMTWVPCSACNGLARGQLMSKGVEFRGNRNNACKYGELEFLNVSKCSHFRNGSVTGWALSSPNMLYCSDITQLSSAVYPLVPYARLCKLRAWFAIGLQSSYTANDIYVVEFFLPTSYRYVDNSWTSLGFILGTMEENFKTFKLASGQEFGDLLSLGVTDFRNSQKLHSVQLIQATRFSPSLEPLKDGGVMLRLGQLDQPSMDAIHSGMNVVGEEQNCILPTLEPLQNGEVTMQLDSSDWPSMDPSNNGQNVVITAKRLEPLQNGEVTMQLDSSYQLSMDPSNNGPNVVISAKQNNIVVTSSKEGKRKMQEREHNKTGVRIQVSLEDILKFSISTLKRVCRGYGIHRWPPRNIKKVHSFHPLPVENQGQTPQLNSDFPSNQASASVAHVKPTFEDVDMVTIRAKYDNNMIKFRLSLSTTLVELQQEVAKRLNLKARTYYIKYKDEEDELILIACDEDLQDCIHTSRSLRLWYNLSQSSQLPHSSPA</sequence>
<keyword evidence="2" id="KW-1185">Reference proteome</keyword>
<gene>
    <name evidence="1" type="ORF">RHMOL_Rhmol05G0198700</name>
</gene>
<name>A0ACC0NRB8_RHOML</name>
<evidence type="ECO:0000313" key="1">
    <source>
        <dbReference type="EMBL" id="KAI8555745.1"/>
    </source>
</evidence>
<accession>A0ACC0NRB8</accession>
<organism evidence="1 2">
    <name type="scientific">Rhododendron molle</name>
    <name type="common">Chinese azalea</name>
    <name type="synonym">Azalea mollis</name>
    <dbReference type="NCBI Taxonomy" id="49168"/>
    <lineage>
        <taxon>Eukaryota</taxon>
        <taxon>Viridiplantae</taxon>
        <taxon>Streptophyta</taxon>
        <taxon>Embryophyta</taxon>
        <taxon>Tracheophyta</taxon>
        <taxon>Spermatophyta</taxon>
        <taxon>Magnoliopsida</taxon>
        <taxon>eudicotyledons</taxon>
        <taxon>Gunneridae</taxon>
        <taxon>Pentapetalae</taxon>
        <taxon>asterids</taxon>
        <taxon>Ericales</taxon>
        <taxon>Ericaceae</taxon>
        <taxon>Ericoideae</taxon>
        <taxon>Rhodoreae</taxon>
        <taxon>Rhododendron</taxon>
    </lineage>
</organism>
<dbReference type="EMBL" id="CM046392">
    <property type="protein sequence ID" value="KAI8555745.1"/>
    <property type="molecule type" value="Genomic_DNA"/>
</dbReference>
<evidence type="ECO:0000313" key="2">
    <source>
        <dbReference type="Proteomes" id="UP001062846"/>
    </source>
</evidence>
<proteinExistence type="predicted"/>
<comment type="caution">
    <text evidence="1">The sequence shown here is derived from an EMBL/GenBank/DDBJ whole genome shotgun (WGS) entry which is preliminary data.</text>
</comment>
<protein>
    <submittedName>
        <fullName evidence="1">Uncharacterized protein</fullName>
    </submittedName>
</protein>